<dbReference type="Proteomes" id="UP000199650">
    <property type="component" value="Unassembled WGS sequence"/>
</dbReference>
<protein>
    <submittedName>
        <fullName evidence="1">Uncharacterized protein</fullName>
    </submittedName>
</protein>
<keyword evidence="2" id="KW-1185">Reference proteome</keyword>
<gene>
    <name evidence="1" type="ORF">SAMN05444851_2023</name>
</gene>
<dbReference type="RefSeq" id="WP_281242446.1">
    <property type="nucleotide sequence ID" value="NZ_FOJB01000001.1"/>
</dbReference>
<reference evidence="1 2" key="1">
    <citation type="submission" date="2016-10" db="EMBL/GenBank/DDBJ databases">
        <authorList>
            <person name="de Groot N.N."/>
        </authorList>
    </citation>
    <scope>NUCLEOTIDE SEQUENCE [LARGE SCALE GENOMIC DNA]</scope>
    <source>
        <strain evidence="1 2">DSM 29439</strain>
    </source>
</reference>
<dbReference type="STRING" id="1173584.SAMN05444851_2023"/>
<organism evidence="1 2">
    <name type="scientific">Aliiroseovarius sediminilitoris</name>
    <dbReference type="NCBI Taxonomy" id="1173584"/>
    <lineage>
        <taxon>Bacteria</taxon>
        <taxon>Pseudomonadati</taxon>
        <taxon>Pseudomonadota</taxon>
        <taxon>Alphaproteobacteria</taxon>
        <taxon>Rhodobacterales</taxon>
        <taxon>Paracoccaceae</taxon>
        <taxon>Aliiroseovarius</taxon>
    </lineage>
</organism>
<dbReference type="EMBL" id="FOJB01000001">
    <property type="protein sequence ID" value="SEW19321.1"/>
    <property type="molecule type" value="Genomic_DNA"/>
</dbReference>
<evidence type="ECO:0000313" key="1">
    <source>
        <dbReference type="EMBL" id="SEW19321.1"/>
    </source>
</evidence>
<accession>A0A1I0PXI0</accession>
<dbReference type="AlphaFoldDB" id="A0A1I0PXI0"/>
<proteinExistence type="predicted"/>
<sequence length="43" mass="4458">MKAFLAALFALVVITVGANQILVNSDFSSSAVTASSENVRLSD</sequence>
<name>A0A1I0PXI0_9RHOB</name>
<evidence type="ECO:0000313" key="2">
    <source>
        <dbReference type="Proteomes" id="UP000199650"/>
    </source>
</evidence>